<dbReference type="CDD" id="cd03692">
    <property type="entry name" value="mtIF2_IVc"/>
    <property type="match status" value="1"/>
</dbReference>
<dbReference type="SUPFAM" id="SSF50447">
    <property type="entry name" value="Translation proteins"/>
    <property type="match status" value="2"/>
</dbReference>
<dbReference type="InterPro" id="IPR036925">
    <property type="entry name" value="TIF_IF2_dom3_sf"/>
</dbReference>
<dbReference type="PROSITE" id="PS51722">
    <property type="entry name" value="G_TR_2"/>
    <property type="match status" value="1"/>
</dbReference>
<dbReference type="FunFam" id="3.40.50.10050:FF:000001">
    <property type="entry name" value="Translation initiation factor IF-2"/>
    <property type="match status" value="1"/>
</dbReference>
<protein>
    <recommendedName>
        <fullName evidence="10">Translation initiation factor IF-2, mitochondrial</fullName>
    </recommendedName>
</protein>
<evidence type="ECO:0000256" key="7">
    <source>
        <dbReference type="ARBA" id="ARBA00023128"/>
    </source>
</evidence>
<dbReference type="Proteomes" id="UP000279259">
    <property type="component" value="Unassembled WGS sequence"/>
</dbReference>
<feature type="compositionally biased region" description="Basic and acidic residues" evidence="11">
    <location>
        <begin position="104"/>
        <end position="119"/>
    </location>
</feature>
<dbReference type="SUPFAM" id="SSF52540">
    <property type="entry name" value="P-loop containing nucleoside triphosphate hydrolases"/>
    <property type="match status" value="1"/>
</dbReference>
<feature type="compositionally biased region" description="Basic and acidic residues" evidence="11">
    <location>
        <begin position="258"/>
        <end position="271"/>
    </location>
</feature>
<dbReference type="Pfam" id="PF11987">
    <property type="entry name" value="IF-2"/>
    <property type="match status" value="1"/>
</dbReference>
<feature type="domain" description="Tr-type G" evidence="12">
    <location>
        <begin position="356"/>
        <end position="534"/>
    </location>
</feature>
<dbReference type="PROSITE" id="PS01176">
    <property type="entry name" value="IF2"/>
    <property type="match status" value="1"/>
</dbReference>
<evidence type="ECO:0000256" key="10">
    <source>
        <dbReference type="ARBA" id="ARBA00044200"/>
    </source>
</evidence>
<evidence type="ECO:0000256" key="9">
    <source>
        <dbReference type="ARBA" id="ARBA00025162"/>
    </source>
</evidence>
<dbReference type="PANTHER" id="PTHR43381:SF20">
    <property type="entry name" value="TRANSLATION INITIATION FACTOR IF-2, MITOCHONDRIAL"/>
    <property type="match status" value="1"/>
</dbReference>
<dbReference type="InterPro" id="IPR015760">
    <property type="entry name" value="TIF_IF2"/>
</dbReference>
<evidence type="ECO:0000256" key="1">
    <source>
        <dbReference type="ARBA" id="ARBA00004173"/>
    </source>
</evidence>
<dbReference type="Pfam" id="PF22042">
    <property type="entry name" value="EF-G_D2"/>
    <property type="match status" value="1"/>
</dbReference>
<keyword evidence="7" id="KW-0496">Mitochondrion</keyword>
<accession>A0A427YTR1</accession>
<dbReference type="CDD" id="cd01887">
    <property type="entry name" value="IF2_eIF5B"/>
    <property type="match status" value="1"/>
</dbReference>
<feature type="compositionally biased region" description="Low complexity" evidence="11">
    <location>
        <begin position="226"/>
        <end position="236"/>
    </location>
</feature>
<dbReference type="Gene3D" id="2.40.30.10">
    <property type="entry name" value="Translation factors"/>
    <property type="match status" value="2"/>
</dbReference>
<dbReference type="InterPro" id="IPR000178">
    <property type="entry name" value="TF_IF2_bacterial-like"/>
</dbReference>
<gene>
    <name evidence="13" type="ORF">EHS25_004252</name>
</gene>
<evidence type="ECO:0000259" key="12">
    <source>
        <dbReference type="PROSITE" id="PS51722"/>
    </source>
</evidence>
<dbReference type="InterPro" id="IPR009000">
    <property type="entry name" value="Transl_B-barrel_sf"/>
</dbReference>
<comment type="function">
    <text evidence="9">One of the essential components for the initiation of protein synthesis. Protects formylmethionyl-tRNA from spontaneous hydrolysis and promotes its binding to the 30S ribosomal subunits. Also involved in the hydrolysis of GTP during the formation of the 70S ribosomal complex.</text>
</comment>
<dbReference type="FunFam" id="2.40.30.10:FF:000007">
    <property type="entry name" value="Translation initiation factor IF-2"/>
    <property type="match status" value="1"/>
</dbReference>
<dbReference type="InterPro" id="IPR005225">
    <property type="entry name" value="Small_GTP-bd"/>
</dbReference>
<dbReference type="Pfam" id="PF00009">
    <property type="entry name" value="GTP_EFTU"/>
    <property type="match status" value="1"/>
</dbReference>
<feature type="compositionally biased region" description="Basic and acidic residues" evidence="11">
    <location>
        <begin position="194"/>
        <end position="219"/>
    </location>
</feature>
<dbReference type="AlphaFoldDB" id="A0A427YTR1"/>
<dbReference type="OrthoDB" id="361630at2759"/>
<keyword evidence="8" id="KW-0342">GTP-binding</keyword>
<keyword evidence="6" id="KW-0809">Transit peptide</keyword>
<dbReference type="EMBL" id="RSCD01000002">
    <property type="protein sequence ID" value="RSH94449.1"/>
    <property type="molecule type" value="Genomic_DNA"/>
</dbReference>
<dbReference type="PANTHER" id="PTHR43381">
    <property type="entry name" value="TRANSLATION INITIATION FACTOR IF-2-RELATED"/>
    <property type="match status" value="1"/>
</dbReference>
<dbReference type="InterPro" id="IPR023115">
    <property type="entry name" value="TIF_IF2_dom3"/>
</dbReference>
<name>A0A427YTR1_9TREE</name>
<reference evidence="13 14" key="1">
    <citation type="submission" date="2018-11" db="EMBL/GenBank/DDBJ databases">
        <title>Genome sequence of Saitozyma podzolica DSM 27192.</title>
        <authorList>
            <person name="Aliyu H."/>
            <person name="Gorte O."/>
            <person name="Ochsenreither K."/>
        </authorList>
    </citation>
    <scope>NUCLEOTIDE SEQUENCE [LARGE SCALE GENOMIC DNA]</scope>
    <source>
        <strain evidence="13 14">DSM 27192</strain>
    </source>
</reference>
<dbReference type="CDD" id="cd03702">
    <property type="entry name" value="IF2_mtIF2_II"/>
    <property type="match status" value="1"/>
</dbReference>
<dbReference type="SUPFAM" id="SSF52156">
    <property type="entry name" value="Initiation factor IF2/eIF5b, domain 3"/>
    <property type="match status" value="1"/>
</dbReference>
<keyword evidence="5" id="KW-0648">Protein biosynthesis</keyword>
<dbReference type="GO" id="GO:0003743">
    <property type="term" value="F:translation initiation factor activity"/>
    <property type="evidence" value="ECO:0007669"/>
    <property type="project" value="UniProtKB-KW"/>
</dbReference>
<dbReference type="FunFam" id="3.40.50.300:FF:000019">
    <property type="entry name" value="Translation initiation factor IF-2"/>
    <property type="match status" value="1"/>
</dbReference>
<dbReference type="InterPro" id="IPR053905">
    <property type="entry name" value="EF-G-like_DII"/>
</dbReference>
<dbReference type="FunFam" id="2.40.30.10:FF:000008">
    <property type="entry name" value="Translation initiation factor IF-2"/>
    <property type="match status" value="1"/>
</dbReference>
<evidence type="ECO:0000313" key="13">
    <source>
        <dbReference type="EMBL" id="RSH94449.1"/>
    </source>
</evidence>
<feature type="region of interest" description="Disordered" evidence="11">
    <location>
        <begin position="40"/>
        <end position="271"/>
    </location>
</feature>
<dbReference type="HAMAP" id="MF_00100_B">
    <property type="entry name" value="IF_2_B"/>
    <property type="match status" value="1"/>
</dbReference>
<evidence type="ECO:0000256" key="6">
    <source>
        <dbReference type="ARBA" id="ARBA00022946"/>
    </source>
</evidence>
<dbReference type="InterPro" id="IPR027417">
    <property type="entry name" value="P-loop_NTPase"/>
</dbReference>
<evidence type="ECO:0000256" key="4">
    <source>
        <dbReference type="ARBA" id="ARBA00022741"/>
    </source>
</evidence>
<keyword evidence="14" id="KW-1185">Reference proteome</keyword>
<dbReference type="InterPro" id="IPR044145">
    <property type="entry name" value="IF2_II"/>
</dbReference>
<feature type="compositionally biased region" description="Basic and acidic residues" evidence="11">
    <location>
        <begin position="131"/>
        <end position="140"/>
    </location>
</feature>
<comment type="subcellular location">
    <subcellularLocation>
        <location evidence="1">Mitochondrion</location>
    </subcellularLocation>
</comment>
<evidence type="ECO:0000256" key="3">
    <source>
        <dbReference type="ARBA" id="ARBA00022540"/>
    </source>
</evidence>
<dbReference type="Gene3D" id="3.40.50.10050">
    <property type="entry name" value="Translation initiation factor IF- 2, domain 3"/>
    <property type="match status" value="1"/>
</dbReference>
<evidence type="ECO:0000256" key="11">
    <source>
        <dbReference type="SAM" id="MobiDB-lite"/>
    </source>
</evidence>
<evidence type="ECO:0000256" key="8">
    <source>
        <dbReference type="ARBA" id="ARBA00023134"/>
    </source>
</evidence>
<dbReference type="GO" id="GO:0005739">
    <property type="term" value="C:mitochondrion"/>
    <property type="evidence" value="ECO:0007669"/>
    <property type="project" value="UniProtKB-SubCell"/>
</dbReference>
<dbReference type="Gene3D" id="3.40.50.300">
    <property type="entry name" value="P-loop containing nucleotide triphosphate hydrolases"/>
    <property type="match status" value="1"/>
</dbReference>
<dbReference type="PRINTS" id="PR00315">
    <property type="entry name" value="ELONGATNFCT"/>
</dbReference>
<evidence type="ECO:0000313" key="14">
    <source>
        <dbReference type="Proteomes" id="UP000279259"/>
    </source>
</evidence>
<dbReference type="GO" id="GO:0005525">
    <property type="term" value="F:GTP binding"/>
    <property type="evidence" value="ECO:0007669"/>
    <property type="project" value="UniProtKB-KW"/>
</dbReference>
<organism evidence="13 14">
    <name type="scientific">Saitozyma podzolica</name>
    <dbReference type="NCBI Taxonomy" id="1890683"/>
    <lineage>
        <taxon>Eukaryota</taxon>
        <taxon>Fungi</taxon>
        <taxon>Dikarya</taxon>
        <taxon>Basidiomycota</taxon>
        <taxon>Agaricomycotina</taxon>
        <taxon>Tremellomycetes</taxon>
        <taxon>Tremellales</taxon>
        <taxon>Trimorphomycetaceae</taxon>
        <taxon>Saitozyma</taxon>
    </lineage>
</organism>
<feature type="compositionally biased region" description="Gly residues" evidence="11">
    <location>
        <begin position="94"/>
        <end position="103"/>
    </location>
</feature>
<evidence type="ECO:0000256" key="5">
    <source>
        <dbReference type="ARBA" id="ARBA00022917"/>
    </source>
</evidence>
<keyword evidence="4" id="KW-0547">Nucleotide-binding</keyword>
<dbReference type="NCBIfam" id="TIGR00231">
    <property type="entry name" value="small_GTP"/>
    <property type="match status" value="1"/>
</dbReference>
<sequence>MAALTRACACCRPFLTPLPLPSRLPWTLHTASTAPFTSSALLTSESSSRPTQHHASKARSARPHRRSETGDSGFASPRNGSQGARFPFGSSNRAGGGGGGSGERAGEDRRGPARDRDRQPSGSGFGIKRPGAQDRRDSGLRPRKGGNAPRDSGSTFAFKPSIRSRERDSQGPKAQRGPLDSVDAGEDISPVAEETDRDRARPFARPGREGRDGKEEKRASRSYRALLESGGEELLLPSRKGKSRGKEHPPAFAPTRRSLGEKKARQESKAEKEVYIPSTVTVGRLADIFGVKLFNLQTRMMRLGMSEDQRRSDFMMSSEEACNIALEYGFNPVVDDERSFDIYPDPEPASDIVQPLRPPVVTIMGHVDHGKTTLLDSLRNTSVAAGEAGGITQHIGAFSIPLSTLLPGAIEGTITFLDTPGHAAFTAMRARGASVTDIVVLVVAADDGVMPQTKEVIELVKSEGDKVGMVVAINKCDKPSIDVAKVKSALGAEGILLEEDGGEVPSVRVSGLAKLGLDDLVETLATLAEIRDLRARKDGKAEGFVLESRVDKGRGNVATVLVSKGTLKSGSCIVAGTTWARVRQMQDDKGKPLREAGPGTPVSVTGWKELPSAGDQLLEAVNGEDEAKRCITNRLREIERKRMMADVEQINVKRAEERRVHEAEAAELQKVKEDGGDVRAFLNERERRAEGGSGAGTGSGAGVDENGAGKKELLLLIKGDVSGTVEAVVGSLEGIGNKEAGVKIIHTGVGEVSESDIHQAEASGATVIGFSVACPRSIQTLATSLSVPLHLDSVIYRLIDAVRSKVAALLPPIKETRVTGEATCAQIFEIKLKGKEVMRVAGCKVGNGVVGRHDGVRVLRGKEREQVYEGTIETLKHVKKDVTEVRKGTECGISFHGWNDIREGDEVVTFTTFDVPREL</sequence>
<dbReference type="GO" id="GO:0003924">
    <property type="term" value="F:GTPase activity"/>
    <property type="evidence" value="ECO:0007669"/>
    <property type="project" value="InterPro"/>
</dbReference>
<dbReference type="InterPro" id="IPR000795">
    <property type="entry name" value="T_Tr_GTP-bd_dom"/>
</dbReference>
<comment type="caution">
    <text evidence="13">The sequence shown here is derived from an EMBL/GenBank/DDBJ whole genome shotgun (WGS) entry which is preliminary data.</text>
</comment>
<proteinExistence type="inferred from homology"/>
<comment type="similarity">
    <text evidence="2">Belongs to the TRAFAC class translation factor GTPase superfamily. Classic translation factor GTPase family. IF-2 subfamily.</text>
</comment>
<keyword evidence="3" id="KW-0396">Initiation factor</keyword>
<dbReference type="STRING" id="1890683.A0A427YTR1"/>
<evidence type="ECO:0000256" key="2">
    <source>
        <dbReference type="ARBA" id="ARBA00007733"/>
    </source>
</evidence>
<feature type="compositionally biased region" description="Basic residues" evidence="11">
    <location>
        <begin position="51"/>
        <end position="65"/>
    </location>
</feature>